<keyword evidence="7" id="KW-0175">Coiled coil</keyword>
<feature type="transmembrane region" description="Helical" evidence="8">
    <location>
        <begin position="582"/>
        <end position="607"/>
    </location>
</feature>
<keyword evidence="16" id="KW-1185">Reference proteome</keyword>
<dbReference type="PANTHER" id="PTHR30347">
    <property type="entry name" value="POTASSIUM CHANNEL RELATED"/>
    <property type="match status" value="1"/>
</dbReference>
<protein>
    <submittedName>
        <fullName evidence="13">Mechanosensitive ion channel family protein</fullName>
    </submittedName>
    <submittedName>
        <fullName evidence="14">Potassium efflux system KefA</fullName>
    </submittedName>
</protein>
<gene>
    <name evidence="14" type="primary">kefA_2</name>
    <name evidence="13" type="ORF">I5U13_23040</name>
    <name evidence="14" type="ORF">NCTC10036_03998</name>
</gene>
<evidence type="ECO:0000313" key="15">
    <source>
        <dbReference type="Proteomes" id="UP000281904"/>
    </source>
</evidence>
<dbReference type="InterPro" id="IPR023408">
    <property type="entry name" value="MscS_beta-dom_sf"/>
</dbReference>
<dbReference type="InterPro" id="IPR049278">
    <property type="entry name" value="MS_channel_C"/>
</dbReference>
<feature type="transmembrane region" description="Helical" evidence="8">
    <location>
        <begin position="407"/>
        <end position="432"/>
    </location>
</feature>
<feature type="transmembrane region" description="Helical" evidence="8">
    <location>
        <begin position="367"/>
        <end position="386"/>
    </location>
</feature>
<dbReference type="Gene3D" id="3.30.70.100">
    <property type="match status" value="1"/>
</dbReference>
<evidence type="ECO:0000259" key="11">
    <source>
        <dbReference type="Pfam" id="PF12607"/>
    </source>
</evidence>
<feature type="transmembrane region" description="Helical" evidence="8">
    <location>
        <begin position="335"/>
        <end position="355"/>
    </location>
</feature>
<comment type="subcellular location">
    <subcellularLocation>
        <location evidence="1">Cell membrane</location>
        <topology evidence="1">Multi-pass membrane protein</topology>
    </subcellularLocation>
</comment>
<dbReference type="GO" id="GO:0005886">
    <property type="term" value="C:plasma membrane"/>
    <property type="evidence" value="ECO:0007669"/>
    <property type="project" value="UniProtKB-SubCell"/>
</dbReference>
<dbReference type="PANTHER" id="PTHR30347:SF9">
    <property type="entry name" value="MINICONDUCTANCE MECHANOSENSITIVE CHANNEL MSCM"/>
    <property type="match status" value="1"/>
</dbReference>
<dbReference type="AlphaFoldDB" id="A0A3S4X3R8"/>
<feature type="coiled-coil region" evidence="7">
    <location>
        <begin position="33"/>
        <end position="90"/>
    </location>
</feature>
<feature type="domain" description="Mechanosensitive ion channel MscS" evidence="10">
    <location>
        <begin position="631"/>
        <end position="696"/>
    </location>
</feature>
<comment type="similarity">
    <text evidence="2">Belongs to the MscS (TC 1.A.23) family.</text>
</comment>
<dbReference type="EMBL" id="LR134493">
    <property type="protein sequence ID" value="VEI70436.1"/>
    <property type="molecule type" value="Genomic_DNA"/>
</dbReference>
<evidence type="ECO:0000256" key="5">
    <source>
        <dbReference type="ARBA" id="ARBA00022989"/>
    </source>
</evidence>
<reference evidence="14 15" key="1">
    <citation type="submission" date="2018-12" db="EMBL/GenBank/DDBJ databases">
        <authorList>
            <consortium name="Pathogen Informatics"/>
        </authorList>
    </citation>
    <scope>NUCLEOTIDE SEQUENCE [LARGE SCALE GENOMIC DNA]</scope>
    <source>
        <strain evidence="14 15">NCTC10036</strain>
    </source>
</reference>
<accession>A0A3S4X3R8</accession>
<dbReference type="Pfam" id="PF21082">
    <property type="entry name" value="MS_channel_3rd"/>
    <property type="match status" value="1"/>
</dbReference>
<dbReference type="SUPFAM" id="SSF82861">
    <property type="entry name" value="Mechanosensitive channel protein MscS (YggB), transmembrane region"/>
    <property type="match status" value="1"/>
</dbReference>
<feature type="transmembrane region" description="Helical" evidence="8">
    <location>
        <begin position="213"/>
        <end position="235"/>
    </location>
</feature>
<dbReference type="Gene3D" id="2.30.30.60">
    <property type="match status" value="1"/>
</dbReference>
<organism evidence="14 15">
    <name type="scientific">Serratia rubidaea</name>
    <name type="common">Serratia marinorubra</name>
    <dbReference type="NCBI Taxonomy" id="61652"/>
    <lineage>
        <taxon>Bacteria</taxon>
        <taxon>Pseudomonadati</taxon>
        <taxon>Pseudomonadota</taxon>
        <taxon>Gammaproteobacteria</taxon>
        <taxon>Enterobacterales</taxon>
        <taxon>Yersiniaceae</taxon>
        <taxon>Serratia</taxon>
    </lineage>
</organism>
<feature type="domain" description="DUF3772" evidence="11">
    <location>
        <begin position="139"/>
        <end position="198"/>
    </location>
</feature>
<keyword evidence="4 8" id="KW-0812">Transmembrane</keyword>
<dbReference type="InterPro" id="IPR022249">
    <property type="entry name" value="DUF3772"/>
</dbReference>
<dbReference type="Pfam" id="PF00924">
    <property type="entry name" value="MS_channel_2nd"/>
    <property type="match status" value="1"/>
</dbReference>
<evidence type="ECO:0000256" key="8">
    <source>
        <dbReference type="SAM" id="Phobius"/>
    </source>
</evidence>
<evidence type="ECO:0000259" key="10">
    <source>
        <dbReference type="Pfam" id="PF00924"/>
    </source>
</evidence>
<dbReference type="InterPro" id="IPR006685">
    <property type="entry name" value="MscS_channel_2nd"/>
</dbReference>
<evidence type="ECO:0000256" key="6">
    <source>
        <dbReference type="ARBA" id="ARBA00023136"/>
    </source>
</evidence>
<dbReference type="SUPFAM" id="SSF82689">
    <property type="entry name" value="Mechanosensitive channel protein MscS (YggB), C-terminal domain"/>
    <property type="match status" value="1"/>
</dbReference>
<keyword evidence="9" id="KW-0732">Signal</keyword>
<feature type="chain" id="PRO_5018735882" evidence="9">
    <location>
        <begin position="27"/>
        <end position="812"/>
    </location>
</feature>
<feature type="signal peptide" evidence="9">
    <location>
        <begin position="1"/>
        <end position="26"/>
    </location>
</feature>
<evidence type="ECO:0000256" key="1">
    <source>
        <dbReference type="ARBA" id="ARBA00004651"/>
    </source>
</evidence>
<evidence type="ECO:0000313" key="16">
    <source>
        <dbReference type="Proteomes" id="UP000624159"/>
    </source>
</evidence>
<dbReference type="Gene3D" id="1.10.287.1260">
    <property type="match status" value="1"/>
</dbReference>
<evidence type="ECO:0000259" key="12">
    <source>
        <dbReference type="Pfam" id="PF21082"/>
    </source>
</evidence>
<feature type="domain" description="Mechanosensitive ion channel MscS C-terminal" evidence="12">
    <location>
        <begin position="704"/>
        <end position="786"/>
    </location>
</feature>
<name>A0A3S4X3R8_SERRU</name>
<evidence type="ECO:0000256" key="2">
    <source>
        <dbReference type="ARBA" id="ARBA00008017"/>
    </source>
</evidence>
<dbReference type="InterPro" id="IPR010920">
    <property type="entry name" value="LSM_dom_sf"/>
</dbReference>
<keyword evidence="3" id="KW-1003">Cell membrane</keyword>
<evidence type="ECO:0000256" key="4">
    <source>
        <dbReference type="ARBA" id="ARBA00022692"/>
    </source>
</evidence>
<evidence type="ECO:0000256" key="7">
    <source>
        <dbReference type="SAM" id="Coils"/>
    </source>
</evidence>
<evidence type="ECO:0000256" key="3">
    <source>
        <dbReference type="ARBA" id="ARBA00022475"/>
    </source>
</evidence>
<feature type="transmembrane region" description="Helical" evidence="8">
    <location>
        <begin position="491"/>
        <end position="512"/>
    </location>
</feature>
<feature type="transmembrane region" description="Helical" evidence="8">
    <location>
        <begin position="256"/>
        <end position="277"/>
    </location>
</feature>
<proteinExistence type="inferred from homology"/>
<feature type="transmembrane region" description="Helical" evidence="8">
    <location>
        <begin position="438"/>
        <end position="456"/>
    </location>
</feature>
<reference evidence="13 16" key="2">
    <citation type="submission" date="2020-11" db="EMBL/GenBank/DDBJ databases">
        <title>Enhanced detection system for hospital associated transmission using whole genome sequencing surveillance.</title>
        <authorList>
            <person name="Harrison L.H."/>
            <person name="Van Tyne D."/>
            <person name="Marsh J.W."/>
            <person name="Griffith M.P."/>
            <person name="Snyder D.J."/>
            <person name="Cooper V.S."/>
            <person name="Mustapha M."/>
        </authorList>
    </citation>
    <scope>NUCLEOTIDE SEQUENCE [LARGE SCALE GENOMIC DNA]</scope>
    <source>
        <strain evidence="13 16">SER00230</strain>
    </source>
</reference>
<dbReference type="Pfam" id="PF12607">
    <property type="entry name" value="DUF3772"/>
    <property type="match status" value="1"/>
</dbReference>
<evidence type="ECO:0000313" key="13">
    <source>
        <dbReference type="EMBL" id="MBH1932538.1"/>
    </source>
</evidence>
<dbReference type="SUPFAM" id="SSF50182">
    <property type="entry name" value="Sm-like ribonucleoproteins"/>
    <property type="match status" value="1"/>
</dbReference>
<evidence type="ECO:0000256" key="9">
    <source>
        <dbReference type="SAM" id="SignalP"/>
    </source>
</evidence>
<dbReference type="InterPro" id="IPR011014">
    <property type="entry name" value="MscS_channel_TM-2"/>
</dbReference>
<feature type="transmembrane region" description="Helical" evidence="8">
    <location>
        <begin position="297"/>
        <end position="315"/>
    </location>
</feature>
<keyword evidence="6 8" id="KW-0472">Membrane</keyword>
<dbReference type="InterPro" id="IPR011066">
    <property type="entry name" value="MscS_channel_C_sf"/>
</dbReference>
<keyword evidence="5 8" id="KW-1133">Transmembrane helix</keyword>
<dbReference type="InterPro" id="IPR052702">
    <property type="entry name" value="MscS-like_channel"/>
</dbReference>
<dbReference type="GO" id="GO:0008381">
    <property type="term" value="F:mechanosensitive monoatomic ion channel activity"/>
    <property type="evidence" value="ECO:0007669"/>
    <property type="project" value="UniProtKB-ARBA"/>
</dbReference>
<dbReference type="Proteomes" id="UP000281904">
    <property type="component" value="Chromosome"/>
</dbReference>
<dbReference type="RefSeq" id="WP_126532659.1">
    <property type="nucleotide sequence ID" value="NZ_JADULK010000019.1"/>
</dbReference>
<dbReference type="EMBL" id="JADULK010000019">
    <property type="protein sequence ID" value="MBH1932538.1"/>
    <property type="molecule type" value="Genomic_DNA"/>
</dbReference>
<feature type="transmembrane region" description="Helical" evidence="8">
    <location>
        <begin position="542"/>
        <end position="561"/>
    </location>
</feature>
<sequence>MIRPLRIVLLILALCGLPLASYGAFAAEGEQPAEQAELSQQDITAALKDYQKDLDDIKQQVSKATTDNQLSKLQERTQQLAANAEQLLTDLQPMQDKLKGQLDVLGPPPAPGALAETAAVAQQRNSLNNSKKLLDDSVKRSQAIRGSAHELMQQIGDLRRVAFKTQLALNSGSVLSLSFWAPAIAPQPQDSQRLTEFAGELRTVWNASWQEPWRYGTAGLLLLAGVIWSLGRYFSEQMLAWFSIRYLPDGRLRRSFSALGTSLITLCTTALALNLLYQTFSRVAELSPMLQDFADGFTRLGIFCALIAGLGRAFLSNRRPSWRLAAIDDAIAAGLGNFSPLLAALVLAFGTVELINNVIGASLGTTIFGNGLLAALMALVLLAIPLRAHRLRQHSERQGEQLEKRSMIGGLAQIATLLVSLAVLLALLIGYISFARFLIYQVIWTTLVLMAFYFLIQFSTDLWSAIFSPHTASGRSLMRSLGLSERHLEQLTIVFTAAFKCGLLLLMIVALLNGTFGTTTPNSLLEKIVAILSGEGLKKLHIVPGNLINALICLLIGGYILRACSRWLNNELLPKTINDVGIRASLVTLFTNVGYVLLILITLAALGIQWNNLAWIVSALSVGIGFGLQEIVKNFISGLILLTERPVKVGDMIGIGGVEGDVRRINVRATEIQLSDRSTMIVPNSQLISQNVRNATMGNAQGVVTIALTFPTEIDPEQVRSLLLTAYQEYEAILESPAPYVRFSQLGPDGIILSVTGYVASPRMVGSTKSELLFNILKLLRQEQVHLSSPQEVVVMRQRQQQLAADEEEQNG</sequence>
<dbReference type="Proteomes" id="UP000624159">
    <property type="component" value="Unassembled WGS sequence"/>
</dbReference>
<evidence type="ECO:0000313" key="14">
    <source>
        <dbReference type="EMBL" id="VEI70436.1"/>
    </source>
</evidence>